<dbReference type="PANTHER" id="PTHR30093:SF46">
    <property type="entry name" value="MSHA MINOR PILIN PROTEIN MSHB"/>
    <property type="match status" value="1"/>
</dbReference>
<dbReference type="Proteomes" id="UP001168380">
    <property type="component" value="Unassembled WGS sequence"/>
</dbReference>
<dbReference type="Gene3D" id="3.30.700.10">
    <property type="entry name" value="Glycoprotein, Type 4 Pilin"/>
    <property type="match status" value="1"/>
</dbReference>
<evidence type="ECO:0000313" key="2">
    <source>
        <dbReference type="EMBL" id="MDO3383001.1"/>
    </source>
</evidence>
<gene>
    <name evidence="2" type="ORF">QWI16_12550</name>
</gene>
<feature type="transmembrane region" description="Helical" evidence="1">
    <location>
        <begin position="7"/>
        <end position="28"/>
    </location>
</feature>
<keyword evidence="1" id="KW-1133">Transmembrane helix</keyword>
<proteinExistence type="predicted"/>
<organism evidence="2 3">
    <name type="scientific">Gilvimarinus algae</name>
    <dbReference type="NCBI Taxonomy" id="3058037"/>
    <lineage>
        <taxon>Bacteria</taxon>
        <taxon>Pseudomonadati</taxon>
        <taxon>Pseudomonadota</taxon>
        <taxon>Gammaproteobacteria</taxon>
        <taxon>Cellvibrionales</taxon>
        <taxon>Cellvibrionaceae</taxon>
        <taxon>Gilvimarinus</taxon>
    </lineage>
</organism>
<dbReference type="Pfam" id="PF07963">
    <property type="entry name" value="N_methyl"/>
    <property type="match status" value="1"/>
</dbReference>
<keyword evidence="1" id="KW-0812">Transmembrane</keyword>
<keyword evidence="3" id="KW-1185">Reference proteome</keyword>
<dbReference type="PROSITE" id="PS00409">
    <property type="entry name" value="PROKAR_NTER_METHYL"/>
    <property type="match status" value="1"/>
</dbReference>
<dbReference type="PANTHER" id="PTHR30093">
    <property type="entry name" value="GENERAL SECRETION PATHWAY PROTEIN G"/>
    <property type="match status" value="1"/>
</dbReference>
<sequence length="135" mass="13310">MKHQQSGFTLIELIAVIVILGILAATAVPRFVDLSNAAERAAVQGVAGALGSAAALNHANNIADDAGLVLAGEAQPVAVANCTDVGPLLDGGMTPGYTITALAVGAAEGESAVCTVTSDDEATATATFTAYNVAN</sequence>
<dbReference type="NCBIfam" id="TIGR02532">
    <property type="entry name" value="IV_pilin_GFxxxE"/>
    <property type="match status" value="1"/>
</dbReference>
<accession>A0ABT8TGG8</accession>
<protein>
    <submittedName>
        <fullName evidence="2">Type II secretion system protein</fullName>
    </submittedName>
</protein>
<dbReference type="SUPFAM" id="SSF54523">
    <property type="entry name" value="Pili subunits"/>
    <property type="match status" value="1"/>
</dbReference>
<dbReference type="InterPro" id="IPR012902">
    <property type="entry name" value="N_methyl_site"/>
</dbReference>
<evidence type="ECO:0000313" key="3">
    <source>
        <dbReference type="Proteomes" id="UP001168380"/>
    </source>
</evidence>
<name>A0ABT8TGG8_9GAMM</name>
<reference evidence="2" key="1">
    <citation type="submission" date="2023-07" db="EMBL/GenBank/DDBJ databases">
        <title>Gilvimarinus algae sp. nov., isolated from the surface of Kelp.</title>
        <authorList>
            <person name="Sun Y.Y."/>
            <person name="Gong Y."/>
            <person name="Du Z.J."/>
        </authorList>
    </citation>
    <scope>NUCLEOTIDE SEQUENCE</scope>
    <source>
        <strain evidence="2">SDUM040014</strain>
    </source>
</reference>
<dbReference type="EMBL" id="JAULRT010000059">
    <property type="protein sequence ID" value="MDO3383001.1"/>
    <property type="molecule type" value="Genomic_DNA"/>
</dbReference>
<keyword evidence="1" id="KW-0472">Membrane</keyword>
<dbReference type="RefSeq" id="WP_302713602.1">
    <property type="nucleotide sequence ID" value="NZ_JAULRT010000059.1"/>
</dbReference>
<dbReference type="InterPro" id="IPR045584">
    <property type="entry name" value="Pilin-like"/>
</dbReference>
<comment type="caution">
    <text evidence="2">The sequence shown here is derived from an EMBL/GenBank/DDBJ whole genome shotgun (WGS) entry which is preliminary data.</text>
</comment>
<evidence type="ECO:0000256" key="1">
    <source>
        <dbReference type="SAM" id="Phobius"/>
    </source>
</evidence>